<accession>A0A6P9A1G1</accession>
<evidence type="ECO:0000256" key="11">
    <source>
        <dbReference type="ARBA" id="ARBA00023128"/>
    </source>
</evidence>
<keyword evidence="10 15" id="KW-1133">Transmembrane helix</keyword>
<dbReference type="GO" id="GO:0007005">
    <property type="term" value="P:mitochondrion organization"/>
    <property type="evidence" value="ECO:0007669"/>
    <property type="project" value="InterPro"/>
</dbReference>
<feature type="domain" description="EF-hand" evidence="16">
    <location>
        <begin position="305"/>
        <end position="340"/>
    </location>
</feature>
<keyword evidence="18" id="KW-1185">Reference proteome</keyword>
<evidence type="ECO:0000256" key="5">
    <source>
        <dbReference type="ARBA" id="ARBA00022737"/>
    </source>
</evidence>
<dbReference type="Pfam" id="PF00071">
    <property type="entry name" value="Ras"/>
    <property type="match status" value="1"/>
</dbReference>
<protein>
    <recommendedName>
        <fullName evidence="14">Mitochondrial Rho GTPase</fullName>
        <ecNumber evidence="14">3.6.5.-</ecNumber>
    </recommendedName>
</protein>
<evidence type="ECO:0000256" key="2">
    <source>
        <dbReference type="ARBA" id="ARBA00007981"/>
    </source>
</evidence>
<evidence type="ECO:0000256" key="1">
    <source>
        <dbReference type="ARBA" id="ARBA00004200"/>
    </source>
</evidence>
<dbReference type="InterPro" id="IPR027417">
    <property type="entry name" value="P-loop_NTPase"/>
</dbReference>
<dbReference type="Pfam" id="PF08355">
    <property type="entry name" value="EF_assoc_1"/>
    <property type="match status" value="1"/>
</dbReference>
<dbReference type="InterPro" id="IPR013567">
    <property type="entry name" value="EF_hand_assoc_2"/>
</dbReference>
<dbReference type="FunFam" id="1.10.238.10:FF:000011">
    <property type="entry name" value="Mitochondrial Rho GTPase"/>
    <property type="match status" value="1"/>
</dbReference>
<dbReference type="GO" id="GO:0005741">
    <property type="term" value="C:mitochondrial outer membrane"/>
    <property type="evidence" value="ECO:0007669"/>
    <property type="project" value="UniProtKB-SubCell"/>
</dbReference>
<reference evidence="19 20" key="1">
    <citation type="submission" date="2025-04" db="UniProtKB">
        <authorList>
            <consortium name="RefSeq"/>
        </authorList>
    </citation>
    <scope>IDENTIFICATION</scope>
    <source>
        <tissue evidence="19 20">Total insect</tissue>
    </source>
</reference>
<dbReference type="InterPro" id="IPR011992">
    <property type="entry name" value="EF-hand-dom_pair"/>
</dbReference>
<evidence type="ECO:0000313" key="20">
    <source>
        <dbReference type="RefSeq" id="XP_034251623.1"/>
    </source>
</evidence>
<dbReference type="GeneID" id="117651590"/>
<dbReference type="CDD" id="cd01893">
    <property type="entry name" value="Miro1"/>
    <property type="match status" value="1"/>
</dbReference>
<dbReference type="SMART" id="SM00054">
    <property type="entry name" value="EFh"/>
    <property type="match status" value="2"/>
</dbReference>
<evidence type="ECO:0000256" key="12">
    <source>
        <dbReference type="ARBA" id="ARBA00023134"/>
    </source>
</evidence>
<keyword evidence="3 15" id="KW-0812">Transmembrane</keyword>
<dbReference type="InterPro" id="IPR013566">
    <property type="entry name" value="EF_hand_assoc_1"/>
</dbReference>
<comment type="function">
    <text evidence="14">Mitochondrial GTPase involved in mitochondrial trafficking. Probably involved in control of anterograde transport of mitochondria and their subcellular distribution.</text>
</comment>
<dbReference type="RefSeq" id="XP_034251624.1">
    <property type="nucleotide sequence ID" value="XM_034395733.1"/>
</dbReference>
<dbReference type="SUPFAM" id="SSF52540">
    <property type="entry name" value="P-loop containing nucleoside triphosphate hydrolases"/>
    <property type="match status" value="2"/>
</dbReference>
<dbReference type="RefSeq" id="XP_034251623.1">
    <property type="nucleotide sequence ID" value="XM_034395732.1"/>
</dbReference>
<evidence type="ECO:0000256" key="9">
    <source>
        <dbReference type="ARBA" id="ARBA00022837"/>
    </source>
</evidence>
<dbReference type="Pfam" id="PF08356">
    <property type="entry name" value="EF_assoc_2"/>
    <property type="match status" value="1"/>
</dbReference>
<dbReference type="InterPro" id="IPR020860">
    <property type="entry name" value="MIRO_dom"/>
</dbReference>
<sequence length="644" mass="73064">MVMRKSVRILLVGDRSVGKTSLILSLVSEEFNEDVPPKAEEITIPADVTPEQVPTHIVDFSAVEQTEEQLVDEIQRAHVVCVVYSVDDEDSLEHVTTHWLPLVRSSAQGSPLPVILVGNKVDLVDYSTIDMVMSIMEEYPEIESCVECSARTLKNISEMFYYAQKAVLHPTGPLYVLESQDLTEECKKALTRIFKICDLDNDGLLSDTELNVFQKRCFNAPLQPQVLEDVKAVLSKNINDGVQNNCITLKGFLFLHCLFIQRGRNETVWTVLRKFGYNDSLRVTKDYLIPSVRVPHGCTSELNHRGQHFLQKLFEKHDKDRDGALSFTEMSCLFSTCPTPPWHPDFKRTVVTNSRGWMTMQGFMSYWSLITLMDLPLALEHLGFLGYNIIENESHANAVHVTREKSLDLAKKQSSRNVYQCHVIGQQKSGKSSFCACHIGHTLDVKGKYVKRDGSPPSLTVNSVLVYGQEKQLILREVEAKGMADPLMTEDTQCDVVCLVYDSNHPKSFEYVAEIYLRYFEGSKIPVLVVANKSDLPPVRQDYIHQPDEFCSRHKLAPPHLFSALPSPTGSSQHPDKDVYVKLATMAVFPRFQAAWVLFYRHRHLRQLTIMASDKEMWWRAGLGVAALTAIGFLISRLFRGEHR</sequence>
<feature type="domain" description="Miro" evidence="17">
    <location>
        <begin position="4"/>
        <end position="169"/>
    </location>
</feature>
<dbReference type="KEGG" id="tpal:117651590"/>
<dbReference type="SMART" id="SM00175">
    <property type="entry name" value="RAB"/>
    <property type="match status" value="1"/>
</dbReference>
<dbReference type="PROSITE" id="PS50222">
    <property type="entry name" value="EF_HAND_2"/>
    <property type="match status" value="1"/>
</dbReference>
<dbReference type="SMART" id="SM00173">
    <property type="entry name" value="RAS"/>
    <property type="match status" value="1"/>
</dbReference>
<evidence type="ECO:0000256" key="15">
    <source>
        <dbReference type="SAM" id="Phobius"/>
    </source>
</evidence>
<evidence type="ECO:0000259" key="16">
    <source>
        <dbReference type="PROSITE" id="PS50222"/>
    </source>
</evidence>
<dbReference type="Gene3D" id="1.10.238.10">
    <property type="entry name" value="EF-hand"/>
    <property type="match status" value="2"/>
</dbReference>
<comment type="subcellular location">
    <subcellularLocation>
        <location evidence="1 14">Mitochondrion outer membrane</location>
        <topology evidence="1 14">Single-pass type IV membrane protein</topology>
    </subcellularLocation>
</comment>
<dbReference type="InterPro" id="IPR018247">
    <property type="entry name" value="EF_Hand_1_Ca_BS"/>
</dbReference>
<dbReference type="OrthoDB" id="10020961at2759"/>
<dbReference type="PRINTS" id="PR00449">
    <property type="entry name" value="RASTRNSFRMNG"/>
</dbReference>
<dbReference type="Proteomes" id="UP000515158">
    <property type="component" value="Unplaced"/>
</dbReference>
<evidence type="ECO:0000256" key="8">
    <source>
        <dbReference type="ARBA" id="ARBA00022801"/>
    </source>
</evidence>
<keyword evidence="12 14" id="KW-0342">GTP-binding</keyword>
<dbReference type="InterPro" id="IPR002048">
    <property type="entry name" value="EF_hand_dom"/>
</dbReference>
<evidence type="ECO:0000313" key="21">
    <source>
        <dbReference type="RefSeq" id="XP_034251624.1"/>
    </source>
</evidence>
<evidence type="ECO:0000313" key="18">
    <source>
        <dbReference type="Proteomes" id="UP000515158"/>
    </source>
</evidence>
<dbReference type="PANTHER" id="PTHR46819:SF1">
    <property type="entry name" value="EF-HAND CALCIUM-BINDING DOMAIN-CONTAINING PROTEIN 7"/>
    <property type="match status" value="1"/>
</dbReference>
<keyword evidence="4" id="KW-0479">Metal-binding</keyword>
<dbReference type="CTD" id="42845"/>
<feature type="domain" description="Miro" evidence="17">
    <location>
        <begin position="416"/>
        <end position="589"/>
    </location>
</feature>
<keyword evidence="8 14" id="KW-0378">Hydrolase</keyword>
<dbReference type="Gene3D" id="3.40.50.300">
    <property type="entry name" value="P-loop containing nucleotide triphosphate hydrolases"/>
    <property type="match status" value="2"/>
</dbReference>
<organism evidence="20">
    <name type="scientific">Thrips palmi</name>
    <name type="common">Melon thrips</name>
    <dbReference type="NCBI Taxonomy" id="161013"/>
    <lineage>
        <taxon>Eukaryota</taxon>
        <taxon>Metazoa</taxon>
        <taxon>Ecdysozoa</taxon>
        <taxon>Arthropoda</taxon>
        <taxon>Hexapoda</taxon>
        <taxon>Insecta</taxon>
        <taxon>Pterygota</taxon>
        <taxon>Neoptera</taxon>
        <taxon>Paraneoptera</taxon>
        <taxon>Thysanoptera</taxon>
        <taxon>Terebrantia</taxon>
        <taxon>Thripoidea</taxon>
        <taxon>Thripidae</taxon>
        <taxon>Thrips</taxon>
    </lineage>
</organism>
<evidence type="ECO:0000256" key="6">
    <source>
        <dbReference type="ARBA" id="ARBA00022741"/>
    </source>
</evidence>
<dbReference type="InterPro" id="IPR052266">
    <property type="entry name" value="Miro-EF-hand_domain"/>
</dbReference>
<dbReference type="AlphaFoldDB" id="A0A6P9A1G1"/>
<evidence type="ECO:0000256" key="7">
    <source>
        <dbReference type="ARBA" id="ARBA00022787"/>
    </source>
</evidence>
<gene>
    <name evidence="19 20 21" type="primary">LOC117651590</name>
</gene>
<dbReference type="InterPro" id="IPR001806">
    <property type="entry name" value="Small_GTPase"/>
</dbReference>
<dbReference type="SUPFAM" id="SSF47473">
    <property type="entry name" value="EF-hand"/>
    <property type="match status" value="1"/>
</dbReference>
<dbReference type="GO" id="GO:0005525">
    <property type="term" value="F:GTP binding"/>
    <property type="evidence" value="ECO:0007669"/>
    <property type="project" value="UniProtKB-KW"/>
</dbReference>
<proteinExistence type="inferred from homology"/>
<name>A0A6P9A1G1_THRPL</name>
<dbReference type="PROSITE" id="PS51423">
    <property type="entry name" value="MIRO"/>
    <property type="match status" value="2"/>
</dbReference>
<dbReference type="GO" id="GO:0003924">
    <property type="term" value="F:GTPase activity"/>
    <property type="evidence" value="ECO:0007669"/>
    <property type="project" value="InterPro"/>
</dbReference>
<dbReference type="PROSITE" id="PS51419">
    <property type="entry name" value="RAB"/>
    <property type="match status" value="1"/>
</dbReference>
<evidence type="ECO:0000313" key="19">
    <source>
        <dbReference type="RefSeq" id="XP_034251622.1"/>
    </source>
</evidence>
<dbReference type="InterPro" id="IPR021181">
    <property type="entry name" value="Miro"/>
</dbReference>
<dbReference type="GO" id="GO:0005509">
    <property type="term" value="F:calcium ion binding"/>
    <property type="evidence" value="ECO:0007669"/>
    <property type="project" value="InterPro"/>
</dbReference>
<dbReference type="PROSITE" id="PS00018">
    <property type="entry name" value="EF_HAND_1"/>
    <property type="match status" value="2"/>
</dbReference>
<dbReference type="RefSeq" id="XP_034251622.1">
    <property type="nucleotide sequence ID" value="XM_034395731.1"/>
</dbReference>
<evidence type="ECO:0000259" key="17">
    <source>
        <dbReference type="PROSITE" id="PS51423"/>
    </source>
</evidence>
<evidence type="ECO:0000256" key="10">
    <source>
        <dbReference type="ARBA" id="ARBA00022989"/>
    </source>
</evidence>
<evidence type="ECO:0000256" key="4">
    <source>
        <dbReference type="ARBA" id="ARBA00022723"/>
    </source>
</evidence>
<keyword evidence="13 14" id="KW-0472">Membrane</keyword>
<keyword evidence="5" id="KW-0677">Repeat</keyword>
<keyword evidence="9 14" id="KW-0106">Calcium</keyword>
<dbReference type="PANTHER" id="PTHR46819">
    <property type="entry name" value="EF-HAND CALCIUM-BINDING DOMAIN-CONTAINING PROTEIN 7"/>
    <property type="match status" value="1"/>
</dbReference>
<evidence type="ECO:0000256" key="13">
    <source>
        <dbReference type="ARBA" id="ARBA00023136"/>
    </source>
</evidence>
<keyword evidence="6 14" id="KW-0547">Nucleotide-binding</keyword>
<dbReference type="FunFam" id="3.40.50.300:FF:000170">
    <property type="entry name" value="Mitochondrial Rho GTPase"/>
    <property type="match status" value="1"/>
</dbReference>
<dbReference type="EC" id="3.6.5.-" evidence="14"/>
<feature type="transmembrane region" description="Helical" evidence="15">
    <location>
        <begin position="621"/>
        <end position="639"/>
    </location>
</feature>
<keyword evidence="7 14" id="KW-1000">Mitochondrion outer membrane</keyword>
<dbReference type="SMART" id="SM00174">
    <property type="entry name" value="RHO"/>
    <property type="match status" value="1"/>
</dbReference>
<dbReference type="PIRSF" id="PIRSF037488">
    <property type="entry name" value="Mt_Rho_GTPase"/>
    <property type="match status" value="1"/>
</dbReference>
<keyword evidence="11 14" id="KW-0496">Mitochondrion</keyword>
<comment type="similarity">
    <text evidence="2 14">Belongs to the mitochondrial Rho GTPase family.</text>
</comment>
<evidence type="ECO:0000256" key="3">
    <source>
        <dbReference type="ARBA" id="ARBA00022692"/>
    </source>
</evidence>
<evidence type="ECO:0000256" key="14">
    <source>
        <dbReference type="PIRNR" id="PIRNR037488"/>
    </source>
</evidence>